<accession>A0ACB6RIR7</accession>
<gene>
    <name evidence="1" type="ORF">BDR25DRAFT_348496</name>
</gene>
<evidence type="ECO:0000313" key="2">
    <source>
        <dbReference type="Proteomes" id="UP000799755"/>
    </source>
</evidence>
<keyword evidence="2" id="KW-1185">Reference proteome</keyword>
<organism evidence="1 2">
    <name type="scientific">Lindgomyces ingoldianus</name>
    <dbReference type="NCBI Taxonomy" id="673940"/>
    <lineage>
        <taxon>Eukaryota</taxon>
        <taxon>Fungi</taxon>
        <taxon>Dikarya</taxon>
        <taxon>Ascomycota</taxon>
        <taxon>Pezizomycotina</taxon>
        <taxon>Dothideomycetes</taxon>
        <taxon>Pleosporomycetidae</taxon>
        <taxon>Pleosporales</taxon>
        <taxon>Lindgomycetaceae</taxon>
        <taxon>Lindgomyces</taxon>
    </lineage>
</organism>
<dbReference type="EMBL" id="MU003492">
    <property type="protein sequence ID" value="KAF2478235.1"/>
    <property type="molecule type" value="Genomic_DNA"/>
</dbReference>
<evidence type="ECO:0000313" key="1">
    <source>
        <dbReference type="EMBL" id="KAF2478235.1"/>
    </source>
</evidence>
<comment type="caution">
    <text evidence="1">The sequence shown here is derived from an EMBL/GenBank/DDBJ whole genome shotgun (WGS) entry which is preliminary data.</text>
</comment>
<name>A0ACB6RIR7_9PLEO</name>
<dbReference type="Proteomes" id="UP000799755">
    <property type="component" value="Unassembled WGS sequence"/>
</dbReference>
<reference evidence="1" key="1">
    <citation type="journal article" date="2020" name="Stud. Mycol.">
        <title>101 Dothideomycetes genomes: a test case for predicting lifestyles and emergence of pathogens.</title>
        <authorList>
            <person name="Haridas S."/>
            <person name="Albert R."/>
            <person name="Binder M."/>
            <person name="Bloem J."/>
            <person name="Labutti K."/>
            <person name="Salamov A."/>
            <person name="Andreopoulos B."/>
            <person name="Baker S."/>
            <person name="Barry K."/>
            <person name="Bills G."/>
            <person name="Bluhm B."/>
            <person name="Cannon C."/>
            <person name="Castanera R."/>
            <person name="Culley D."/>
            <person name="Daum C."/>
            <person name="Ezra D."/>
            <person name="Gonzalez J."/>
            <person name="Henrissat B."/>
            <person name="Kuo A."/>
            <person name="Liang C."/>
            <person name="Lipzen A."/>
            <person name="Lutzoni F."/>
            <person name="Magnuson J."/>
            <person name="Mondo S."/>
            <person name="Nolan M."/>
            <person name="Ohm R."/>
            <person name="Pangilinan J."/>
            <person name="Park H.-J."/>
            <person name="Ramirez L."/>
            <person name="Alfaro M."/>
            <person name="Sun H."/>
            <person name="Tritt A."/>
            <person name="Yoshinaga Y."/>
            <person name="Zwiers L.-H."/>
            <person name="Turgeon B."/>
            <person name="Goodwin S."/>
            <person name="Spatafora J."/>
            <person name="Crous P."/>
            <person name="Grigoriev I."/>
        </authorList>
    </citation>
    <scope>NUCLEOTIDE SEQUENCE</scope>
    <source>
        <strain evidence="1">ATCC 200398</strain>
    </source>
</reference>
<protein>
    <submittedName>
        <fullName evidence="1">Uncharacterized protein</fullName>
    </submittedName>
</protein>
<proteinExistence type="predicted"/>
<sequence length="498" mass="56101">MLSGVSNLLEFALLNSAPFSWFMHSKFSFACVDAVLLGADILDYRSRRGELIPRFHAHITASPRLAKKANNSNSLDDQCHCPPRSKYPLSWFPASVTKFFATIPSISSSSLLNTHSSPLAVEWEFDPDLSTFSPIHDLPDQETHCALMICRPLSNGASAIYHVFGKYHLKWPSEMQLEIRNVIAMLHPPPCSPSPSNIHLQLPSEDHPPRNPTQSRLHILLRGPIRYADLPAYTPILAGFAMIHSISKSSSVVNTTARPLKRNMVRISGPGGNRLPTDPLYYKSRFVLSDIARRMKLEGRGPTVPYDTWANNDLAKYSILAKTTSRDSESIMADLFSDNSWMARFANVEDFQGIKPYNTAHIGGKPSCQDKARPLRIQLLWMGLRQSLQDSPRIKDLTAHDCFVEQMKLTYLPTEYKGIFKLLSRPYLERNSAIDMNRARSEMWSAFEAIISKNSSQLSGDDLCHQVSRQIGRDLDSQRQGGQATSRERDLERNFLNG</sequence>